<dbReference type="PANTHER" id="PTHR42695:SF5">
    <property type="entry name" value="GLUTAMINE AMIDOTRANSFERASE YLR126C-RELATED"/>
    <property type="match status" value="1"/>
</dbReference>
<dbReference type="InterPro" id="IPR029062">
    <property type="entry name" value="Class_I_gatase-like"/>
</dbReference>
<name>A0A2P8FBI5_9RHOB</name>
<dbReference type="InterPro" id="IPR017926">
    <property type="entry name" value="GATASE"/>
</dbReference>
<accession>A0A2P8FBI5</accession>
<dbReference type="Proteomes" id="UP000240418">
    <property type="component" value="Unassembled WGS sequence"/>
</dbReference>
<dbReference type="PANTHER" id="PTHR42695">
    <property type="entry name" value="GLUTAMINE AMIDOTRANSFERASE YLR126C-RELATED"/>
    <property type="match status" value="1"/>
</dbReference>
<gene>
    <name evidence="2" type="ORF">CLV88_10726</name>
</gene>
<comment type="caution">
    <text evidence="2">The sequence shown here is derived from an EMBL/GenBank/DDBJ whole genome shotgun (WGS) entry which is preliminary data.</text>
</comment>
<keyword evidence="3" id="KW-1185">Reference proteome</keyword>
<sequence>MENQGLAMTTLLILEGNPSELVSKGMSDAIPFVSSFTALDPSIRLSLANPYADAISEEEIAAVDGVVFTGSGTEWAADAPEAEPQRVAMRSVFAQGKPVWGSCNGMQVAAVVLGGRVGASPKGAERGMARDVTVTKEGRSHALMAGKGASFASPCTHRDEVQALPEGATLIAGNAHSPVQAFVYEQDGVDFWGVQYHPECGAAEMIQWLSPRGAECAEIVQNFATAETDADAAARLGTSPKELALDERARELRNWLEHVKART</sequence>
<protein>
    <submittedName>
        <fullName evidence="2">GMP synthase (Glutamine-hydrolysing)</fullName>
    </submittedName>
</protein>
<dbReference type="GO" id="GO:0005829">
    <property type="term" value="C:cytosol"/>
    <property type="evidence" value="ECO:0007669"/>
    <property type="project" value="TreeGrafter"/>
</dbReference>
<reference evidence="2 3" key="1">
    <citation type="submission" date="2018-03" db="EMBL/GenBank/DDBJ databases">
        <title>Genomic Encyclopedia of Archaeal and Bacterial Type Strains, Phase II (KMG-II): from individual species to whole genera.</title>
        <authorList>
            <person name="Goeker M."/>
        </authorList>
    </citation>
    <scope>NUCLEOTIDE SEQUENCE [LARGE SCALE GENOMIC DNA]</scope>
    <source>
        <strain evidence="2 3">DSM 100673</strain>
    </source>
</reference>
<feature type="domain" description="Glutamine amidotransferase" evidence="1">
    <location>
        <begin position="59"/>
        <end position="200"/>
    </location>
</feature>
<proteinExistence type="predicted"/>
<evidence type="ECO:0000313" key="3">
    <source>
        <dbReference type="Proteomes" id="UP000240418"/>
    </source>
</evidence>
<dbReference type="EMBL" id="PYGJ01000007">
    <property type="protein sequence ID" value="PSL19083.1"/>
    <property type="molecule type" value="Genomic_DNA"/>
</dbReference>
<dbReference type="Pfam" id="PF00117">
    <property type="entry name" value="GATase"/>
    <property type="match status" value="1"/>
</dbReference>
<dbReference type="Gene3D" id="3.40.50.880">
    <property type="match status" value="1"/>
</dbReference>
<organism evidence="2 3">
    <name type="scientific">Shimia abyssi</name>
    <dbReference type="NCBI Taxonomy" id="1662395"/>
    <lineage>
        <taxon>Bacteria</taxon>
        <taxon>Pseudomonadati</taxon>
        <taxon>Pseudomonadota</taxon>
        <taxon>Alphaproteobacteria</taxon>
        <taxon>Rhodobacterales</taxon>
        <taxon>Roseobacteraceae</taxon>
    </lineage>
</organism>
<dbReference type="AlphaFoldDB" id="A0A2P8FBI5"/>
<dbReference type="InterPro" id="IPR044992">
    <property type="entry name" value="ChyE-like"/>
</dbReference>
<dbReference type="CDD" id="cd01741">
    <property type="entry name" value="GATase1_1"/>
    <property type="match status" value="1"/>
</dbReference>
<dbReference type="PROSITE" id="PS51273">
    <property type="entry name" value="GATASE_TYPE_1"/>
    <property type="match status" value="1"/>
</dbReference>
<evidence type="ECO:0000313" key="2">
    <source>
        <dbReference type="EMBL" id="PSL19083.1"/>
    </source>
</evidence>
<evidence type="ECO:0000259" key="1">
    <source>
        <dbReference type="Pfam" id="PF00117"/>
    </source>
</evidence>
<dbReference type="SUPFAM" id="SSF52317">
    <property type="entry name" value="Class I glutamine amidotransferase-like"/>
    <property type="match status" value="1"/>
</dbReference>
<dbReference type="OrthoDB" id="9813383at2"/>